<dbReference type="Gene3D" id="2.40.33.20">
    <property type="entry name" value="PK beta-barrel domain-like"/>
    <property type="match status" value="1"/>
</dbReference>
<dbReference type="InterPro" id="IPR011037">
    <property type="entry name" value="Pyrv_Knase-like_insert_dom_sf"/>
</dbReference>
<protein>
    <submittedName>
        <fullName evidence="2">MOSC domain-containing protein</fullName>
    </submittedName>
</protein>
<dbReference type="GO" id="GO:0030170">
    <property type="term" value="F:pyridoxal phosphate binding"/>
    <property type="evidence" value="ECO:0007669"/>
    <property type="project" value="InterPro"/>
</dbReference>
<comment type="caution">
    <text evidence="2">The sequence shown here is derived from an EMBL/GenBank/DDBJ whole genome shotgun (WGS) entry which is preliminary data.</text>
</comment>
<dbReference type="PANTHER" id="PTHR30212:SF2">
    <property type="entry name" value="PROTEIN YIIM"/>
    <property type="match status" value="1"/>
</dbReference>
<dbReference type="GO" id="GO:0030151">
    <property type="term" value="F:molybdenum ion binding"/>
    <property type="evidence" value="ECO:0007669"/>
    <property type="project" value="InterPro"/>
</dbReference>
<feature type="domain" description="MOSC" evidence="1">
    <location>
        <begin position="28"/>
        <end position="163"/>
    </location>
</feature>
<evidence type="ECO:0000313" key="2">
    <source>
        <dbReference type="EMBL" id="TWP50763.1"/>
    </source>
</evidence>
<dbReference type="GO" id="GO:0003824">
    <property type="term" value="F:catalytic activity"/>
    <property type="evidence" value="ECO:0007669"/>
    <property type="project" value="InterPro"/>
</dbReference>
<name>A0A563ESY6_9PSEU</name>
<dbReference type="OrthoDB" id="9786134at2"/>
<dbReference type="InterPro" id="IPR005302">
    <property type="entry name" value="MoCF_Sase_C"/>
</dbReference>
<dbReference type="RefSeq" id="WP_146353483.1">
    <property type="nucleotide sequence ID" value="NZ_VOBR01000011.1"/>
</dbReference>
<dbReference type="AlphaFoldDB" id="A0A563ESY6"/>
<keyword evidence="3" id="KW-1185">Reference proteome</keyword>
<dbReference type="PANTHER" id="PTHR30212">
    <property type="entry name" value="PROTEIN YIIM"/>
    <property type="match status" value="1"/>
</dbReference>
<dbReference type="EMBL" id="VOBR01000011">
    <property type="protein sequence ID" value="TWP50763.1"/>
    <property type="molecule type" value="Genomic_DNA"/>
</dbReference>
<dbReference type="Pfam" id="PF03473">
    <property type="entry name" value="MOSC"/>
    <property type="match status" value="1"/>
</dbReference>
<evidence type="ECO:0000259" key="1">
    <source>
        <dbReference type="PROSITE" id="PS51340"/>
    </source>
</evidence>
<gene>
    <name evidence="2" type="ORF">FKR81_19355</name>
</gene>
<dbReference type="InterPro" id="IPR052353">
    <property type="entry name" value="Benzoxazolinone_Detox_Enz"/>
</dbReference>
<proteinExistence type="predicted"/>
<dbReference type="SUPFAM" id="SSF50800">
    <property type="entry name" value="PK beta-barrel domain-like"/>
    <property type="match status" value="1"/>
</dbReference>
<accession>A0A563ESY6</accession>
<dbReference type="Proteomes" id="UP000316639">
    <property type="component" value="Unassembled WGS sequence"/>
</dbReference>
<organism evidence="2 3">
    <name type="scientific">Lentzea tibetensis</name>
    <dbReference type="NCBI Taxonomy" id="2591470"/>
    <lineage>
        <taxon>Bacteria</taxon>
        <taxon>Bacillati</taxon>
        <taxon>Actinomycetota</taxon>
        <taxon>Actinomycetes</taxon>
        <taxon>Pseudonocardiales</taxon>
        <taxon>Pseudonocardiaceae</taxon>
        <taxon>Lentzea</taxon>
    </lineage>
</organism>
<dbReference type="PROSITE" id="PS51340">
    <property type="entry name" value="MOSC"/>
    <property type="match status" value="1"/>
</dbReference>
<sequence>MGSLLSVNVGVFRPLSATSTGRTGIDKRPVDGPVALAAPEAGLSGVAGDSIGEPEVHGGPDKAVYAYAREDLDFWDPSFGNGVFGENLTTSGVDVNGAEIGERWGIGSAVLEVCAPRTPCRTFAAWLGREKWVKTFTDAGRTGAYLRVITPGSVSTGDEVRVLSRPGHGMSVADVFSAMMKQPEMLPRLLELDALAGDLRGFVAARLKGR</sequence>
<reference evidence="2 3" key="1">
    <citation type="submission" date="2019-07" db="EMBL/GenBank/DDBJ databases">
        <title>Lentzea xizangensis sp. nov., isolated from Qinghai-Tibetan Plateau Soils.</title>
        <authorList>
            <person name="Huang J."/>
        </authorList>
    </citation>
    <scope>NUCLEOTIDE SEQUENCE [LARGE SCALE GENOMIC DNA]</scope>
    <source>
        <strain evidence="2 3">FXJ1.1311</strain>
    </source>
</reference>
<evidence type="ECO:0000313" key="3">
    <source>
        <dbReference type="Proteomes" id="UP000316639"/>
    </source>
</evidence>